<feature type="region of interest" description="Disordered" evidence="1">
    <location>
        <begin position="226"/>
        <end position="245"/>
    </location>
</feature>
<organism evidence="2 3">
    <name type="scientific">Cyclocybe aegerita</name>
    <name type="common">Black poplar mushroom</name>
    <name type="synonym">Agrocybe aegerita</name>
    <dbReference type="NCBI Taxonomy" id="1973307"/>
    <lineage>
        <taxon>Eukaryota</taxon>
        <taxon>Fungi</taxon>
        <taxon>Dikarya</taxon>
        <taxon>Basidiomycota</taxon>
        <taxon>Agaricomycotina</taxon>
        <taxon>Agaricomycetes</taxon>
        <taxon>Agaricomycetidae</taxon>
        <taxon>Agaricales</taxon>
        <taxon>Agaricineae</taxon>
        <taxon>Bolbitiaceae</taxon>
        <taxon>Cyclocybe</taxon>
    </lineage>
</organism>
<evidence type="ECO:0000313" key="2">
    <source>
        <dbReference type="EMBL" id="CAA7264060.1"/>
    </source>
</evidence>
<sequence>MHLHHHHDSQAGPSNSGTTRFRVQTTDVLQDMKVNVYEEGSEKVIWYKERFLDDQEIIENVVHAASNRICWSIHRPLRGWSIRIRSPVFPPGVFIPLTPVPSSAQFYTDAALSFNSRTNIPVTSNLAEDVQFTLQDEQVASSSSSVHSYPPTPTAIVNVIPPTPNDVPGSSKSPPRKPLRTPPMVSSQVTQFVLTPSSIQPAQQLVNASFLARAFSALKSQRPSHSNSFTLSRVLPPNPQSPPPPYASRISVVTEAAQSTTAIIPEQPPQPLLHTPFLVFHDQTPVLTVRSLIGLIELDQAEERLLGVDTAFWIAVALTYLEFLEERESYLAALAD</sequence>
<feature type="compositionally biased region" description="Pro residues" evidence="1">
    <location>
        <begin position="236"/>
        <end position="245"/>
    </location>
</feature>
<gene>
    <name evidence="2" type="ORF">AAE3_LOCUS6137</name>
</gene>
<evidence type="ECO:0000313" key="3">
    <source>
        <dbReference type="Proteomes" id="UP000467700"/>
    </source>
</evidence>
<accession>A0A8S0VVN5</accession>
<comment type="caution">
    <text evidence="2">The sequence shown here is derived from an EMBL/GenBank/DDBJ whole genome shotgun (WGS) entry which is preliminary data.</text>
</comment>
<feature type="region of interest" description="Disordered" evidence="1">
    <location>
        <begin position="142"/>
        <end position="183"/>
    </location>
</feature>
<dbReference type="OrthoDB" id="3362250at2759"/>
<keyword evidence="3" id="KW-1185">Reference proteome</keyword>
<dbReference type="Proteomes" id="UP000467700">
    <property type="component" value="Unassembled WGS sequence"/>
</dbReference>
<dbReference type="EMBL" id="CACVBS010000042">
    <property type="protein sequence ID" value="CAA7264060.1"/>
    <property type="molecule type" value="Genomic_DNA"/>
</dbReference>
<proteinExistence type="predicted"/>
<reference evidence="2 3" key="1">
    <citation type="submission" date="2020-01" db="EMBL/GenBank/DDBJ databases">
        <authorList>
            <person name="Gupta K D."/>
        </authorList>
    </citation>
    <scope>NUCLEOTIDE SEQUENCE [LARGE SCALE GENOMIC DNA]</scope>
</reference>
<name>A0A8S0VVN5_CYCAE</name>
<evidence type="ECO:0000256" key="1">
    <source>
        <dbReference type="SAM" id="MobiDB-lite"/>
    </source>
</evidence>
<dbReference type="AlphaFoldDB" id="A0A8S0VVN5"/>
<protein>
    <submittedName>
        <fullName evidence="2">Uncharacterized protein</fullName>
    </submittedName>
</protein>